<dbReference type="NCBIfam" id="TIGR03824">
    <property type="entry name" value="FlgM_jcvi"/>
    <property type="match status" value="1"/>
</dbReference>
<proteinExistence type="inferred from homology"/>
<dbReference type="OrthoDB" id="2329379at2"/>
<dbReference type="STRING" id="140314.SAMN04488076_12334"/>
<keyword evidence="6" id="KW-0804">Transcription</keyword>
<evidence type="ECO:0000256" key="4">
    <source>
        <dbReference type="ARBA" id="ARBA00022795"/>
    </source>
</evidence>
<evidence type="ECO:0000256" key="5">
    <source>
        <dbReference type="ARBA" id="ARBA00023015"/>
    </source>
</evidence>
<keyword evidence="4" id="KW-1005">Bacterial flagellum biogenesis</keyword>
<protein>
    <recommendedName>
        <fullName evidence="2">Negative regulator of flagellin synthesis</fullName>
    </recommendedName>
</protein>
<name>A0A143Z1U2_9LACT</name>
<gene>
    <name evidence="8" type="ORF">Tpal_2778</name>
</gene>
<evidence type="ECO:0000259" key="7">
    <source>
        <dbReference type="Pfam" id="PF04316"/>
    </source>
</evidence>
<evidence type="ECO:0000256" key="1">
    <source>
        <dbReference type="ARBA" id="ARBA00005322"/>
    </source>
</evidence>
<feature type="domain" description="Anti-sigma-28 factor FlgM C-terminal" evidence="7">
    <location>
        <begin position="39"/>
        <end position="86"/>
    </location>
</feature>
<evidence type="ECO:0000313" key="9">
    <source>
        <dbReference type="Proteomes" id="UP000242754"/>
    </source>
</evidence>
<dbReference type="AlphaFoldDB" id="A0A143Z1U2"/>
<dbReference type="Pfam" id="PF04316">
    <property type="entry name" value="FlgM"/>
    <property type="match status" value="1"/>
</dbReference>
<dbReference type="GO" id="GO:0044781">
    <property type="term" value="P:bacterial-type flagellum organization"/>
    <property type="evidence" value="ECO:0007669"/>
    <property type="project" value="UniProtKB-KW"/>
</dbReference>
<dbReference type="InterPro" id="IPR035890">
    <property type="entry name" value="Anti-sigma-28_factor_FlgM_sf"/>
</dbReference>
<keyword evidence="5" id="KW-0805">Transcription regulation</keyword>
<dbReference type="EMBL" id="FJNE01000013">
    <property type="protein sequence ID" value="CZR02692.1"/>
    <property type="molecule type" value="Genomic_DNA"/>
</dbReference>
<dbReference type="InterPro" id="IPR031316">
    <property type="entry name" value="FlgM_C"/>
</dbReference>
<dbReference type="RefSeq" id="WP_087034272.1">
    <property type="nucleotide sequence ID" value="NZ_FJNE01000013.1"/>
</dbReference>
<evidence type="ECO:0000256" key="3">
    <source>
        <dbReference type="ARBA" id="ARBA00022491"/>
    </source>
</evidence>
<organism evidence="8 9">
    <name type="scientific">Trichococcus palustris</name>
    <dbReference type="NCBI Taxonomy" id="140314"/>
    <lineage>
        <taxon>Bacteria</taxon>
        <taxon>Bacillati</taxon>
        <taxon>Bacillota</taxon>
        <taxon>Bacilli</taxon>
        <taxon>Lactobacillales</taxon>
        <taxon>Carnobacteriaceae</taxon>
        <taxon>Trichococcus</taxon>
    </lineage>
</organism>
<keyword evidence="9" id="KW-1185">Reference proteome</keyword>
<sequence length="97" mass="10809">MKIGNGYNQYIKAVEYNQKQPQTAKTETARATVQEPAVKVEISEEAKRLAQLQTETAPSERAQEIKRALQNGTFRVSPEKIAQNMVAAMKEQGESAE</sequence>
<dbReference type="InterPro" id="IPR007412">
    <property type="entry name" value="FlgM"/>
</dbReference>
<reference evidence="8 9" key="1">
    <citation type="submission" date="2016-02" db="EMBL/GenBank/DDBJ databases">
        <authorList>
            <person name="Wen L."/>
            <person name="He K."/>
            <person name="Yang H."/>
        </authorList>
    </citation>
    <scope>NUCLEOTIDE SEQUENCE [LARGE SCALE GENOMIC DNA]</scope>
    <source>
        <strain evidence="8">Trichococcus palustris</strain>
    </source>
</reference>
<keyword evidence="3" id="KW-0678">Repressor</keyword>
<dbReference type="Proteomes" id="UP000242754">
    <property type="component" value="Unassembled WGS sequence"/>
</dbReference>
<dbReference type="SUPFAM" id="SSF101498">
    <property type="entry name" value="Anti-sigma factor FlgM"/>
    <property type="match status" value="1"/>
</dbReference>
<evidence type="ECO:0000256" key="6">
    <source>
        <dbReference type="ARBA" id="ARBA00023163"/>
    </source>
</evidence>
<evidence type="ECO:0000313" key="8">
    <source>
        <dbReference type="EMBL" id="CZR02692.1"/>
    </source>
</evidence>
<evidence type="ECO:0000256" key="2">
    <source>
        <dbReference type="ARBA" id="ARBA00017823"/>
    </source>
</evidence>
<comment type="similarity">
    <text evidence="1">Belongs to the FlgM family.</text>
</comment>
<accession>A0A143Z1U2</accession>
<dbReference type="GO" id="GO:0045892">
    <property type="term" value="P:negative regulation of DNA-templated transcription"/>
    <property type="evidence" value="ECO:0007669"/>
    <property type="project" value="InterPro"/>
</dbReference>